<dbReference type="Proteomes" id="UP001151287">
    <property type="component" value="Unassembled WGS sequence"/>
</dbReference>
<dbReference type="EMBL" id="JAMQYH010000002">
    <property type="protein sequence ID" value="KAJ1698227.1"/>
    <property type="molecule type" value="Genomic_DNA"/>
</dbReference>
<dbReference type="InterPro" id="IPR025322">
    <property type="entry name" value="PADRE_dom"/>
</dbReference>
<dbReference type="AlphaFoldDB" id="A0A9Q0CR44"/>
<dbReference type="Pfam" id="PF14009">
    <property type="entry name" value="PADRE"/>
    <property type="match status" value="1"/>
</dbReference>
<organism evidence="2 3">
    <name type="scientific">Rhynchospora breviuscula</name>
    <dbReference type="NCBI Taxonomy" id="2022672"/>
    <lineage>
        <taxon>Eukaryota</taxon>
        <taxon>Viridiplantae</taxon>
        <taxon>Streptophyta</taxon>
        <taxon>Embryophyta</taxon>
        <taxon>Tracheophyta</taxon>
        <taxon>Spermatophyta</taxon>
        <taxon>Magnoliopsida</taxon>
        <taxon>Liliopsida</taxon>
        <taxon>Poales</taxon>
        <taxon>Cyperaceae</taxon>
        <taxon>Cyperoideae</taxon>
        <taxon>Rhynchosporeae</taxon>
        <taxon>Rhynchospora</taxon>
    </lineage>
</organism>
<evidence type="ECO:0000313" key="3">
    <source>
        <dbReference type="Proteomes" id="UP001151287"/>
    </source>
</evidence>
<reference evidence="2" key="1">
    <citation type="journal article" date="2022" name="Cell">
        <title>Repeat-based holocentromeres influence genome architecture and karyotype evolution.</title>
        <authorList>
            <person name="Hofstatter P.G."/>
            <person name="Thangavel G."/>
            <person name="Lux T."/>
            <person name="Neumann P."/>
            <person name="Vondrak T."/>
            <person name="Novak P."/>
            <person name="Zhang M."/>
            <person name="Costa L."/>
            <person name="Castellani M."/>
            <person name="Scott A."/>
            <person name="Toegelov H."/>
            <person name="Fuchs J."/>
            <person name="Mata-Sucre Y."/>
            <person name="Dias Y."/>
            <person name="Vanzela A.L.L."/>
            <person name="Huettel B."/>
            <person name="Almeida C.C.S."/>
            <person name="Simkova H."/>
            <person name="Souza G."/>
            <person name="Pedrosa-Harand A."/>
            <person name="Macas J."/>
            <person name="Mayer K.F.X."/>
            <person name="Houben A."/>
            <person name="Marques A."/>
        </authorList>
    </citation>
    <scope>NUCLEOTIDE SEQUENCE</scope>
    <source>
        <strain evidence="2">RhyBre1mFocal</strain>
    </source>
</reference>
<dbReference type="PANTHER" id="PTHR33052">
    <property type="entry name" value="DUF4228 DOMAIN PROTEIN-RELATED"/>
    <property type="match status" value="1"/>
</dbReference>
<evidence type="ECO:0000256" key="1">
    <source>
        <dbReference type="SAM" id="MobiDB-lite"/>
    </source>
</evidence>
<proteinExistence type="predicted"/>
<dbReference type="OrthoDB" id="736928at2759"/>
<gene>
    <name evidence="2" type="ORF">LUZ63_006739</name>
</gene>
<evidence type="ECO:0000313" key="2">
    <source>
        <dbReference type="EMBL" id="KAJ1698227.1"/>
    </source>
</evidence>
<keyword evidence="3" id="KW-1185">Reference proteome</keyword>
<feature type="region of interest" description="Disordered" evidence="1">
    <location>
        <begin position="124"/>
        <end position="145"/>
    </location>
</feature>
<comment type="caution">
    <text evidence="2">The sequence shown here is derived from an EMBL/GenBank/DDBJ whole genome shotgun (WGS) entry which is preliminary data.</text>
</comment>
<protein>
    <submittedName>
        <fullName evidence="2">Uncharacterized protein</fullName>
    </submittedName>
</protein>
<name>A0A9Q0CR44_9POAL</name>
<sequence length="212" mass="22930">MGCLHSCAKPKKFNCVRVVHINGYVEDYDGPVTASQVMGKPGKYVLCCSSHLLYSGKHAFKPEDSLEPGRIYFLLPMSVFQSEASPVDLACLMNRLASLARKGGSGAKGPSVIDSLLGQAEKESPSQASTCNGAGSCEGQAEVPPVPGPEFVTWRSKQGSRSAWKPCLDRIDESFRRSMRTDSVLSNESCELHIDNVKEFRNKSGNNIGVVS</sequence>
<accession>A0A9Q0CR44</accession>